<feature type="compositionally biased region" description="Basic and acidic residues" evidence="10">
    <location>
        <begin position="13"/>
        <end position="23"/>
    </location>
</feature>
<evidence type="ECO:0000313" key="12">
    <source>
        <dbReference type="Proteomes" id="UP001158576"/>
    </source>
</evidence>
<dbReference type="InterPro" id="IPR010531">
    <property type="entry name" value="NOA36"/>
</dbReference>
<evidence type="ECO:0000256" key="6">
    <source>
        <dbReference type="ARBA" id="ARBA00022771"/>
    </source>
</evidence>
<sequence>MPKKKTGQRKKAEKQAERQRDIRSSERGLAIHPCNSLIECDQCGKQQKNRAFCYFCNHIQKTVVCGSCGMTKCMNRSPGGCLVKHGANYITGVKIAGAICDHCETFVCHGRDCIQKHGCACPLIDAVCIEVECERGVWDHGGRMFKCSFCCGYLCEDDQFEHQAKCQVLDAENDKCGSCNKFGQWSCLKCKICFCDDHVRRKGVKYARDEKFPCPKCGFECRETKDLAMSTRSYKFGRKANTEGEESTFSYGGYTVQVQRQVYSDEEDYEDDLVQGMTSMNPTDFQYGYHGQYDEDEDEE</sequence>
<evidence type="ECO:0000256" key="9">
    <source>
        <dbReference type="ARBA" id="ARBA00029845"/>
    </source>
</evidence>
<comment type="subcellular location">
    <subcellularLocation>
        <location evidence="1">Nucleus</location>
        <location evidence="1">Nucleolus</location>
    </subcellularLocation>
</comment>
<dbReference type="EMBL" id="OU015567">
    <property type="protein sequence ID" value="CAG5113418.1"/>
    <property type="molecule type" value="Genomic_DNA"/>
</dbReference>
<evidence type="ECO:0000256" key="4">
    <source>
        <dbReference type="ARBA" id="ARBA00022723"/>
    </source>
</evidence>
<comment type="similarity">
    <text evidence="2">Belongs to the NOA36 family.</text>
</comment>
<evidence type="ECO:0000256" key="2">
    <source>
        <dbReference type="ARBA" id="ARBA00007212"/>
    </source>
</evidence>
<keyword evidence="7" id="KW-0862">Zinc</keyword>
<evidence type="ECO:0000256" key="8">
    <source>
        <dbReference type="ARBA" id="ARBA00023242"/>
    </source>
</evidence>
<protein>
    <recommendedName>
        <fullName evidence="3">Zinc finger protein 330</fullName>
    </recommendedName>
    <alternativeName>
        <fullName evidence="9">Nucleolar autoantigen 36</fullName>
    </alternativeName>
</protein>
<evidence type="ECO:0000256" key="3">
    <source>
        <dbReference type="ARBA" id="ARBA00015408"/>
    </source>
</evidence>
<keyword evidence="4" id="KW-0479">Metal-binding</keyword>
<name>A0ABN7T6Y5_OIKDI</name>
<organism evidence="11 12">
    <name type="scientific">Oikopleura dioica</name>
    <name type="common">Tunicate</name>
    <dbReference type="NCBI Taxonomy" id="34765"/>
    <lineage>
        <taxon>Eukaryota</taxon>
        <taxon>Metazoa</taxon>
        <taxon>Chordata</taxon>
        <taxon>Tunicata</taxon>
        <taxon>Appendicularia</taxon>
        <taxon>Copelata</taxon>
        <taxon>Oikopleuridae</taxon>
        <taxon>Oikopleura</taxon>
    </lineage>
</organism>
<keyword evidence="8" id="KW-0539">Nucleus</keyword>
<feature type="compositionally biased region" description="Basic residues" evidence="10">
    <location>
        <begin position="1"/>
        <end position="12"/>
    </location>
</feature>
<evidence type="ECO:0000256" key="10">
    <source>
        <dbReference type="SAM" id="MobiDB-lite"/>
    </source>
</evidence>
<feature type="region of interest" description="Disordered" evidence="10">
    <location>
        <begin position="1"/>
        <end position="23"/>
    </location>
</feature>
<keyword evidence="12" id="KW-1185">Reference proteome</keyword>
<dbReference type="PANTHER" id="PTHR13214">
    <property type="entry name" value="ZINC FINGER PROTEIN 330"/>
    <property type="match status" value="1"/>
</dbReference>
<dbReference type="Proteomes" id="UP001158576">
    <property type="component" value="Chromosome 2"/>
</dbReference>
<gene>
    <name evidence="11" type="ORF">OKIOD_LOCUS16294</name>
</gene>
<keyword evidence="6" id="KW-0863">Zinc-finger</keyword>
<evidence type="ECO:0000256" key="5">
    <source>
        <dbReference type="ARBA" id="ARBA00022737"/>
    </source>
</evidence>
<evidence type="ECO:0000256" key="7">
    <source>
        <dbReference type="ARBA" id="ARBA00022833"/>
    </source>
</evidence>
<reference evidence="11 12" key="1">
    <citation type="submission" date="2021-04" db="EMBL/GenBank/DDBJ databases">
        <authorList>
            <person name="Bliznina A."/>
        </authorList>
    </citation>
    <scope>NUCLEOTIDE SEQUENCE [LARGE SCALE GENOMIC DNA]</scope>
</reference>
<proteinExistence type="inferred from homology"/>
<accession>A0ABN7T6Y5</accession>
<evidence type="ECO:0000313" key="11">
    <source>
        <dbReference type="EMBL" id="CAG5113418.1"/>
    </source>
</evidence>
<dbReference type="PANTHER" id="PTHR13214:SF1">
    <property type="entry name" value="ZINC FINGER PROTEIN 330"/>
    <property type="match status" value="1"/>
</dbReference>
<keyword evidence="5" id="KW-0677">Repeat</keyword>
<feature type="region of interest" description="Disordered" evidence="10">
    <location>
        <begin position="280"/>
        <end position="300"/>
    </location>
</feature>
<dbReference type="Pfam" id="PF06524">
    <property type="entry name" value="NOA36"/>
    <property type="match status" value="1"/>
</dbReference>
<evidence type="ECO:0000256" key="1">
    <source>
        <dbReference type="ARBA" id="ARBA00004604"/>
    </source>
</evidence>